<dbReference type="Gene3D" id="3.40.190.10">
    <property type="entry name" value="Periplasmic binding protein-like II"/>
    <property type="match status" value="2"/>
</dbReference>
<dbReference type="RefSeq" id="WP_185178186.1">
    <property type="nucleotide sequence ID" value="NZ_CBCSEP010000008.1"/>
</dbReference>
<dbReference type="SUPFAM" id="SSF53850">
    <property type="entry name" value="Periplasmic binding protein-like II"/>
    <property type="match status" value="1"/>
</dbReference>
<protein>
    <submittedName>
        <fullName evidence="3">Extracellular solute-binding protein</fullName>
    </submittedName>
</protein>
<accession>A0A841TA28</accession>
<name>A0A841TA28_9BACL</name>
<reference evidence="3 4" key="1">
    <citation type="submission" date="2020-08" db="EMBL/GenBank/DDBJ databases">
        <title>Cohnella phylogeny.</title>
        <authorList>
            <person name="Dunlap C."/>
        </authorList>
    </citation>
    <scope>NUCLEOTIDE SEQUENCE [LARGE SCALE GENOMIC DNA]</scope>
    <source>
        <strain evidence="3 4">DSM 103658</strain>
    </source>
</reference>
<gene>
    <name evidence="3" type="ORF">H4Q31_06085</name>
</gene>
<evidence type="ECO:0000313" key="4">
    <source>
        <dbReference type="Proteomes" id="UP000574133"/>
    </source>
</evidence>
<evidence type="ECO:0000256" key="2">
    <source>
        <dbReference type="SAM" id="SignalP"/>
    </source>
</evidence>
<feature type="region of interest" description="Disordered" evidence="1">
    <location>
        <begin position="29"/>
        <end position="56"/>
    </location>
</feature>
<dbReference type="PANTHER" id="PTHR43649">
    <property type="entry name" value="ARABINOSE-BINDING PROTEIN-RELATED"/>
    <property type="match status" value="1"/>
</dbReference>
<dbReference type="Proteomes" id="UP000574133">
    <property type="component" value="Unassembled WGS sequence"/>
</dbReference>
<dbReference type="Pfam" id="PF01547">
    <property type="entry name" value="SBP_bac_1"/>
    <property type="match status" value="1"/>
</dbReference>
<dbReference type="PROSITE" id="PS51257">
    <property type="entry name" value="PROKAR_LIPOPROTEIN"/>
    <property type="match status" value="1"/>
</dbReference>
<dbReference type="InterPro" id="IPR006059">
    <property type="entry name" value="SBP"/>
</dbReference>
<sequence>MAFVARKWSVALALTMLAGVMAACGSNSNDGNGASSASPSSPASSSASSSASPAASSSEPVKLTIAWWGSQERHDATQKALEQYTALHPNVTFETQFSGWDGYFDKLAVQYSAGSAPDIIQMDAAYVNDYVGRGLLADIGSINTADVDPSLIASGKVNGTLYAMPLGVAALGMVYDKTVVDKLGLTPPSFEWTWDDYFAFGEAAKAKLGKDKYVFEDQSADLVDYTAYQYSMGKGYIYNDQGKLAIDKDTWLQYMTKMSELRDKGILTPADLTATDKELDPQLDNVVNGNAIARHLFSNQVGAIDALKPDTYGYAALPKGTEAGGWLKPGMFWSVNAQSKHTEEAKAFIDWFINDVDAGKTLGLTRGTPVSSKVVEALTPNFSEADKTSIDFINKVAPDAQQFINDPQGWGNFKNEYKTIVEEIQFGQTTPEQAYDKLMKKAAEFEAAAAQ</sequence>
<dbReference type="PANTHER" id="PTHR43649:SF11">
    <property type="entry name" value="ABC TRANSPORTER SUBSTRATE-BINDING PROTEIN YESO-RELATED"/>
    <property type="match status" value="1"/>
</dbReference>
<organism evidence="3 4">
    <name type="scientific">Cohnella lubricantis</name>
    <dbReference type="NCBI Taxonomy" id="2163172"/>
    <lineage>
        <taxon>Bacteria</taxon>
        <taxon>Bacillati</taxon>
        <taxon>Bacillota</taxon>
        <taxon>Bacilli</taxon>
        <taxon>Bacillales</taxon>
        <taxon>Paenibacillaceae</taxon>
        <taxon>Cohnella</taxon>
    </lineage>
</organism>
<dbReference type="InterPro" id="IPR050490">
    <property type="entry name" value="Bact_solute-bd_prot1"/>
</dbReference>
<keyword evidence="4" id="KW-1185">Reference proteome</keyword>
<feature type="chain" id="PRO_5032382517" evidence="2">
    <location>
        <begin position="23"/>
        <end position="451"/>
    </location>
</feature>
<proteinExistence type="predicted"/>
<feature type="compositionally biased region" description="Low complexity" evidence="1">
    <location>
        <begin position="34"/>
        <end position="56"/>
    </location>
</feature>
<evidence type="ECO:0000256" key="1">
    <source>
        <dbReference type="SAM" id="MobiDB-lite"/>
    </source>
</evidence>
<dbReference type="EMBL" id="JACJVN010000024">
    <property type="protein sequence ID" value="MBB6676899.1"/>
    <property type="molecule type" value="Genomic_DNA"/>
</dbReference>
<comment type="caution">
    <text evidence="3">The sequence shown here is derived from an EMBL/GenBank/DDBJ whole genome shotgun (WGS) entry which is preliminary data.</text>
</comment>
<dbReference type="AlphaFoldDB" id="A0A841TA28"/>
<keyword evidence="2" id="KW-0732">Signal</keyword>
<evidence type="ECO:0000313" key="3">
    <source>
        <dbReference type="EMBL" id="MBB6676899.1"/>
    </source>
</evidence>
<feature type="signal peptide" evidence="2">
    <location>
        <begin position="1"/>
        <end position="22"/>
    </location>
</feature>